<evidence type="ECO:0000256" key="1">
    <source>
        <dbReference type="SAM" id="MobiDB-lite"/>
    </source>
</evidence>
<evidence type="ECO:0000313" key="4">
    <source>
        <dbReference type="Proteomes" id="UP001321760"/>
    </source>
</evidence>
<sequence length="777" mass="87557">MPPNPRFVGREAELDTLRQLLFDDEKVRTAALVGLGGMGKTQVALQLAYWVKKSKPGYSVFWIPALSEATFEQACGDIVKKLAISLSSGDKDPKCLLRDYLNSPGAGNWFLVVDNADDHDLLFKGTGKSEGLIDYLSESEGGRTLFTTRSRIVAGDAANSDVVELKRMSPQDATSQLEKSLIRKEAVHNSPDQVQELLNELECLPLAITQAAAYLNKNQISVADYLGLLRGTPRDMVSLMSREFRDKTRYKGTQNAVATTWLVSFEQIRKFESAAADLLAFISRIQPKGIPRSLLPPCESEEETTNAIGTLCAYSFLSSRGDNEVFDMHSLVHMATRIWVEQRGLTEEEAEKAIRHVYEVFPNDDHENRFLWREYMPHALKMLQDPEAENIEERYDLYHWVGRCLKQDGRIKEAVQALEQCHRWRSREYPEEHPDRLASKHALASAYESNGQVKEAIDLLEHVVEVRKRVLAEDHPSRLSSQHELASAYQSNGQVKEAIDLLEHVVEVEGRVLDEDHPSRLSSQHALASAYESNGQVKEAIDLLEHVVEVRKRVLAEDHPSRLSSQHELASAYQSNGQVKEAIDLLEHHVVEVEGRVVAEDHPSRLSSQHELASAYQSNGQVKEAVDLLEHVVEVEGRVVAEDHPHRLASQNNLAVACREDGQVERAIQLLEHVVEVRERTLAENHPNRLGSQHALAVTYMKDGQVERAIKLLEKVVEIEAQMYDEDDSRREVSRYWLEKAYALVREEADEEASLGEVGSEVEGWWSGNNGEGETTN</sequence>
<dbReference type="Gene3D" id="3.40.50.300">
    <property type="entry name" value="P-loop containing nucleotide triphosphate hydrolases"/>
    <property type="match status" value="1"/>
</dbReference>
<dbReference type="SUPFAM" id="SSF52540">
    <property type="entry name" value="P-loop containing nucleoside triphosphate hydrolases"/>
    <property type="match status" value="1"/>
</dbReference>
<dbReference type="EMBL" id="MU865997">
    <property type="protein sequence ID" value="KAK4443239.1"/>
    <property type="molecule type" value="Genomic_DNA"/>
</dbReference>
<dbReference type="NCBIfam" id="NF040586">
    <property type="entry name" value="FxSxx_TPR"/>
    <property type="match status" value="1"/>
</dbReference>
<dbReference type="PANTHER" id="PTHR46082:SF6">
    <property type="entry name" value="AAA+ ATPASE DOMAIN-CONTAINING PROTEIN-RELATED"/>
    <property type="match status" value="1"/>
</dbReference>
<gene>
    <name evidence="3" type="ORF">QBC34DRAFT_311492</name>
</gene>
<feature type="domain" description="NB-ARC" evidence="2">
    <location>
        <begin position="11"/>
        <end position="184"/>
    </location>
</feature>
<dbReference type="InterPro" id="IPR019734">
    <property type="entry name" value="TPR_rpt"/>
</dbReference>
<accession>A0AAV9G2T8</accession>
<dbReference type="Pfam" id="PF00931">
    <property type="entry name" value="NB-ARC"/>
    <property type="match status" value="1"/>
</dbReference>
<name>A0AAV9G2T8_9PEZI</name>
<feature type="region of interest" description="Disordered" evidence="1">
    <location>
        <begin position="750"/>
        <end position="777"/>
    </location>
</feature>
<dbReference type="Pfam" id="PF13176">
    <property type="entry name" value="TPR_7"/>
    <property type="match status" value="1"/>
</dbReference>
<dbReference type="AlphaFoldDB" id="A0AAV9G2T8"/>
<dbReference type="Gene3D" id="1.25.40.10">
    <property type="entry name" value="Tetratricopeptide repeat domain"/>
    <property type="match status" value="2"/>
</dbReference>
<dbReference type="SUPFAM" id="SSF48452">
    <property type="entry name" value="TPR-like"/>
    <property type="match status" value="3"/>
</dbReference>
<dbReference type="PANTHER" id="PTHR46082">
    <property type="entry name" value="ATP/GTP-BINDING PROTEIN-RELATED"/>
    <property type="match status" value="1"/>
</dbReference>
<dbReference type="Pfam" id="PF13424">
    <property type="entry name" value="TPR_12"/>
    <property type="match status" value="3"/>
</dbReference>
<dbReference type="GO" id="GO:0043531">
    <property type="term" value="F:ADP binding"/>
    <property type="evidence" value="ECO:0007669"/>
    <property type="project" value="InterPro"/>
</dbReference>
<evidence type="ECO:0000313" key="3">
    <source>
        <dbReference type="EMBL" id="KAK4443239.1"/>
    </source>
</evidence>
<keyword evidence="4" id="KW-1185">Reference proteome</keyword>
<comment type="caution">
    <text evidence="3">The sequence shown here is derived from an EMBL/GenBank/DDBJ whole genome shotgun (WGS) entry which is preliminary data.</text>
</comment>
<reference evidence="3" key="2">
    <citation type="submission" date="2023-05" db="EMBL/GenBank/DDBJ databases">
        <authorList>
            <consortium name="Lawrence Berkeley National Laboratory"/>
            <person name="Steindorff A."/>
            <person name="Hensen N."/>
            <person name="Bonometti L."/>
            <person name="Westerberg I."/>
            <person name="Brannstrom I.O."/>
            <person name="Guillou S."/>
            <person name="Cros-Aarteil S."/>
            <person name="Calhoun S."/>
            <person name="Haridas S."/>
            <person name="Kuo A."/>
            <person name="Mondo S."/>
            <person name="Pangilinan J."/>
            <person name="Riley R."/>
            <person name="Labutti K."/>
            <person name="Andreopoulos B."/>
            <person name="Lipzen A."/>
            <person name="Chen C."/>
            <person name="Yanf M."/>
            <person name="Daum C."/>
            <person name="Ng V."/>
            <person name="Clum A."/>
            <person name="Ohm R."/>
            <person name="Martin F."/>
            <person name="Silar P."/>
            <person name="Natvig D."/>
            <person name="Lalanne C."/>
            <person name="Gautier V."/>
            <person name="Ament-Velasquez S.L."/>
            <person name="Kruys A."/>
            <person name="Hutchinson M.I."/>
            <person name="Powell A.J."/>
            <person name="Barry K."/>
            <person name="Miller A.N."/>
            <person name="Grigoriev I.V."/>
            <person name="Debuchy R."/>
            <person name="Gladieux P."/>
            <person name="Thoren M.H."/>
            <person name="Johannesson H."/>
        </authorList>
    </citation>
    <scope>NUCLEOTIDE SEQUENCE</scope>
    <source>
        <strain evidence="3">PSN243</strain>
    </source>
</reference>
<organism evidence="3 4">
    <name type="scientific">Podospora aff. communis PSN243</name>
    <dbReference type="NCBI Taxonomy" id="3040156"/>
    <lineage>
        <taxon>Eukaryota</taxon>
        <taxon>Fungi</taxon>
        <taxon>Dikarya</taxon>
        <taxon>Ascomycota</taxon>
        <taxon>Pezizomycotina</taxon>
        <taxon>Sordariomycetes</taxon>
        <taxon>Sordariomycetidae</taxon>
        <taxon>Sordariales</taxon>
        <taxon>Podosporaceae</taxon>
        <taxon>Podospora</taxon>
    </lineage>
</organism>
<protein>
    <submittedName>
        <fullName evidence="3">TPR-like protein</fullName>
    </submittedName>
</protein>
<proteinExistence type="predicted"/>
<dbReference type="Proteomes" id="UP001321760">
    <property type="component" value="Unassembled WGS sequence"/>
</dbReference>
<dbReference type="SMART" id="SM00028">
    <property type="entry name" value="TPR"/>
    <property type="match status" value="7"/>
</dbReference>
<dbReference type="InterPro" id="IPR053137">
    <property type="entry name" value="NLR-like"/>
</dbReference>
<evidence type="ECO:0000259" key="2">
    <source>
        <dbReference type="Pfam" id="PF00931"/>
    </source>
</evidence>
<dbReference type="InterPro" id="IPR002182">
    <property type="entry name" value="NB-ARC"/>
</dbReference>
<reference evidence="3" key="1">
    <citation type="journal article" date="2023" name="Mol. Phylogenet. Evol.">
        <title>Genome-scale phylogeny and comparative genomics of the fungal order Sordariales.</title>
        <authorList>
            <person name="Hensen N."/>
            <person name="Bonometti L."/>
            <person name="Westerberg I."/>
            <person name="Brannstrom I.O."/>
            <person name="Guillou S."/>
            <person name="Cros-Aarteil S."/>
            <person name="Calhoun S."/>
            <person name="Haridas S."/>
            <person name="Kuo A."/>
            <person name="Mondo S."/>
            <person name="Pangilinan J."/>
            <person name="Riley R."/>
            <person name="LaButti K."/>
            <person name="Andreopoulos B."/>
            <person name="Lipzen A."/>
            <person name="Chen C."/>
            <person name="Yan M."/>
            <person name="Daum C."/>
            <person name="Ng V."/>
            <person name="Clum A."/>
            <person name="Steindorff A."/>
            <person name="Ohm R.A."/>
            <person name="Martin F."/>
            <person name="Silar P."/>
            <person name="Natvig D.O."/>
            <person name="Lalanne C."/>
            <person name="Gautier V."/>
            <person name="Ament-Velasquez S.L."/>
            <person name="Kruys A."/>
            <person name="Hutchinson M.I."/>
            <person name="Powell A.J."/>
            <person name="Barry K."/>
            <person name="Miller A.N."/>
            <person name="Grigoriev I.V."/>
            <person name="Debuchy R."/>
            <person name="Gladieux P."/>
            <person name="Hiltunen Thoren M."/>
            <person name="Johannesson H."/>
        </authorList>
    </citation>
    <scope>NUCLEOTIDE SEQUENCE</scope>
    <source>
        <strain evidence="3">PSN243</strain>
    </source>
</reference>
<feature type="compositionally biased region" description="Low complexity" evidence="1">
    <location>
        <begin position="761"/>
        <end position="777"/>
    </location>
</feature>
<dbReference type="InterPro" id="IPR011990">
    <property type="entry name" value="TPR-like_helical_dom_sf"/>
</dbReference>
<dbReference type="InterPro" id="IPR027417">
    <property type="entry name" value="P-loop_NTPase"/>
</dbReference>